<dbReference type="RefSeq" id="WP_182686370.1">
    <property type="nucleotide sequence ID" value="NZ_JACHTF010000006.1"/>
</dbReference>
<organism evidence="1 2">
    <name type="scientific">Marilutibacter spongiae</name>
    <dbReference type="NCBI Taxonomy" id="2025720"/>
    <lineage>
        <taxon>Bacteria</taxon>
        <taxon>Pseudomonadati</taxon>
        <taxon>Pseudomonadota</taxon>
        <taxon>Gammaproteobacteria</taxon>
        <taxon>Lysobacterales</taxon>
        <taxon>Lysobacteraceae</taxon>
        <taxon>Marilutibacter</taxon>
    </lineage>
</organism>
<protein>
    <submittedName>
        <fullName evidence="1">Glycosyltransferase family 2 protein</fullName>
    </submittedName>
</protein>
<dbReference type="EMBL" id="JACHTF010000006">
    <property type="protein sequence ID" value="MBB1060425.1"/>
    <property type="molecule type" value="Genomic_DNA"/>
</dbReference>
<gene>
    <name evidence="1" type="ORF">H4F98_07530</name>
</gene>
<dbReference type="SUPFAM" id="SSF53448">
    <property type="entry name" value="Nucleotide-diphospho-sugar transferases"/>
    <property type="match status" value="1"/>
</dbReference>
<accession>A0A7W3TLA1</accession>
<evidence type="ECO:0000313" key="1">
    <source>
        <dbReference type="EMBL" id="MBB1060425.1"/>
    </source>
</evidence>
<reference evidence="1 2" key="1">
    <citation type="submission" date="2020-08" db="EMBL/GenBank/DDBJ databases">
        <authorList>
            <person name="Xu S."/>
            <person name="Li A."/>
        </authorList>
    </citation>
    <scope>NUCLEOTIDE SEQUENCE [LARGE SCALE GENOMIC DNA]</scope>
    <source>
        <strain evidence="1 2">119BY6-57</strain>
    </source>
</reference>
<evidence type="ECO:0000313" key="2">
    <source>
        <dbReference type="Proteomes" id="UP000523196"/>
    </source>
</evidence>
<keyword evidence="2" id="KW-1185">Reference proteome</keyword>
<sequence>MLTLLTATGARPQAWGLCERLMAAQDYAGPVRWVIVDDGPEPQPVAFRRDGWTLETIRPTPHWQPGQNTQARNLLAGMEVVGAGERVVVIEDDDHYAADWLTHVAGELQRAELVGERRSRYYNIATRRAREMGNTGHASLCATAMRGGALDAFRQVLRTNLTGIDMQLWRRHRSRHLFDGNRVVGIKGLPGRGGIGMGHRQDFGTPDPGGQVLRNWIGDGARHYL</sequence>
<dbReference type="GO" id="GO:0016740">
    <property type="term" value="F:transferase activity"/>
    <property type="evidence" value="ECO:0007669"/>
    <property type="project" value="UniProtKB-KW"/>
</dbReference>
<dbReference type="AlphaFoldDB" id="A0A7W3TLA1"/>
<dbReference type="CDD" id="cd00761">
    <property type="entry name" value="Glyco_tranf_GTA_type"/>
    <property type="match status" value="1"/>
</dbReference>
<keyword evidence="1" id="KW-0808">Transferase</keyword>
<proteinExistence type="predicted"/>
<name>A0A7W3TLA1_9GAMM</name>
<dbReference type="Proteomes" id="UP000523196">
    <property type="component" value="Unassembled WGS sequence"/>
</dbReference>
<comment type="caution">
    <text evidence="1">The sequence shown here is derived from an EMBL/GenBank/DDBJ whole genome shotgun (WGS) entry which is preliminary data.</text>
</comment>
<dbReference type="InterPro" id="IPR029044">
    <property type="entry name" value="Nucleotide-diphossugar_trans"/>
</dbReference>